<organism evidence="2 3">
    <name type="scientific">Rothia aeria</name>
    <dbReference type="NCBI Taxonomy" id="172042"/>
    <lineage>
        <taxon>Bacteria</taxon>
        <taxon>Bacillati</taxon>
        <taxon>Actinomycetota</taxon>
        <taxon>Actinomycetes</taxon>
        <taxon>Micrococcales</taxon>
        <taxon>Micrococcaceae</taxon>
        <taxon>Rothia</taxon>
    </lineage>
</organism>
<evidence type="ECO:0000313" key="3">
    <source>
        <dbReference type="Proteomes" id="UP000250241"/>
    </source>
</evidence>
<name>A0A2Z5R353_9MICC</name>
<evidence type="ECO:0000256" key="1">
    <source>
        <dbReference type="SAM" id="MobiDB-lite"/>
    </source>
</evidence>
<sequence>MASPSAPTSPMKDNTDYILAVEQLAHGAFAERRAAADTLVGLADDWLSNATISAAERDAAAQGAADALCAYIRTPLPSEQETENPRNTGRTRPKKNGHSLTVKGR</sequence>
<gene>
    <name evidence="2" type="ORF">RA11412_2711</name>
</gene>
<dbReference type="AlphaFoldDB" id="A0A2Z5R353"/>
<dbReference type="KEGG" id="raj:RA11412_2711"/>
<dbReference type="EMBL" id="AP017895">
    <property type="protein sequence ID" value="BAV89010.1"/>
    <property type="molecule type" value="Genomic_DNA"/>
</dbReference>
<feature type="region of interest" description="Disordered" evidence="1">
    <location>
        <begin position="75"/>
        <end position="105"/>
    </location>
</feature>
<evidence type="ECO:0000313" key="2">
    <source>
        <dbReference type="EMBL" id="BAV89010.1"/>
    </source>
</evidence>
<proteinExistence type="predicted"/>
<accession>A0A2Z5R353</accession>
<keyword evidence="3" id="KW-1185">Reference proteome</keyword>
<reference evidence="2 3" key="1">
    <citation type="submission" date="2016-10" db="EMBL/GenBank/DDBJ databases">
        <title>Genome sequence of Rothia aeria strain JCM11412.</title>
        <authorList>
            <person name="Nambu T."/>
        </authorList>
    </citation>
    <scope>NUCLEOTIDE SEQUENCE [LARGE SCALE GENOMIC DNA]</scope>
    <source>
        <strain evidence="2 3">JCM 11412</strain>
    </source>
</reference>
<dbReference type="Proteomes" id="UP000250241">
    <property type="component" value="Chromosome"/>
</dbReference>
<protein>
    <submittedName>
        <fullName evidence="2">Uncharacterized protein</fullName>
    </submittedName>
</protein>